<gene>
    <name evidence="1" type="ORF">BU25DRAFT_475346</name>
</gene>
<organism evidence="1 2">
    <name type="scientific">Macroventuria anomochaeta</name>
    <dbReference type="NCBI Taxonomy" id="301207"/>
    <lineage>
        <taxon>Eukaryota</taxon>
        <taxon>Fungi</taxon>
        <taxon>Dikarya</taxon>
        <taxon>Ascomycota</taxon>
        <taxon>Pezizomycotina</taxon>
        <taxon>Dothideomycetes</taxon>
        <taxon>Pleosporomycetidae</taxon>
        <taxon>Pleosporales</taxon>
        <taxon>Pleosporineae</taxon>
        <taxon>Didymellaceae</taxon>
        <taxon>Macroventuria</taxon>
    </lineage>
</organism>
<dbReference type="Proteomes" id="UP000799754">
    <property type="component" value="Unassembled WGS sequence"/>
</dbReference>
<proteinExistence type="predicted"/>
<comment type="caution">
    <text evidence="1">The sequence shown here is derived from an EMBL/GenBank/DDBJ whole genome shotgun (WGS) entry which is preliminary data.</text>
</comment>
<protein>
    <submittedName>
        <fullName evidence="1">Uncharacterized protein</fullName>
    </submittedName>
</protein>
<reference evidence="1" key="1">
    <citation type="journal article" date="2020" name="Stud. Mycol.">
        <title>101 Dothideomycetes genomes: a test case for predicting lifestyles and emergence of pathogens.</title>
        <authorList>
            <person name="Haridas S."/>
            <person name="Albert R."/>
            <person name="Binder M."/>
            <person name="Bloem J."/>
            <person name="Labutti K."/>
            <person name="Salamov A."/>
            <person name="Andreopoulos B."/>
            <person name="Baker S."/>
            <person name="Barry K."/>
            <person name="Bills G."/>
            <person name="Bluhm B."/>
            <person name="Cannon C."/>
            <person name="Castanera R."/>
            <person name="Culley D."/>
            <person name="Daum C."/>
            <person name="Ezra D."/>
            <person name="Gonzalez J."/>
            <person name="Henrissat B."/>
            <person name="Kuo A."/>
            <person name="Liang C."/>
            <person name="Lipzen A."/>
            <person name="Lutzoni F."/>
            <person name="Magnuson J."/>
            <person name="Mondo S."/>
            <person name="Nolan M."/>
            <person name="Ohm R."/>
            <person name="Pangilinan J."/>
            <person name="Park H.-J."/>
            <person name="Ramirez L."/>
            <person name="Alfaro M."/>
            <person name="Sun H."/>
            <person name="Tritt A."/>
            <person name="Yoshinaga Y."/>
            <person name="Zwiers L.-H."/>
            <person name="Turgeon B."/>
            <person name="Goodwin S."/>
            <person name="Spatafora J."/>
            <person name="Crous P."/>
            <person name="Grigoriev I."/>
        </authorList>
    </citation>
    <scope>NUCLEOTIDE SEQUENCE</scope>
    <source>
        <strain evidence="1">CBS 525.71</strain>
    </source>
</reference>
<sequence>MEQVPNPRSRDLLQTASDASTVPSSSSESQWSASSEGSRPTQTTVNASTVPSESPRSQCLRSPDDPFTISPKTPVSKVAEMRASMRAIQQSSKHLKLLCIPLRRRQTPST</sequence>
<dbReference type="EMBL" id="MU006703">
    <property type="protein sequence ID" value="KAF2632141.1"/>
    <property type="molecule type" value="Genomic_DNA"/>
</dbReference>
<keyword evidence="2" id="KW-1185">Reference proteome</keyword>
<name>A0ACB6SDB6_9PLEO</name>
<evidence type="ECO:0000313" key="1">
    <source>
        <dbReference type="EMBL" id="KAF2632141.1"/>
    </source>
</evidence>
<accession>A0ACB6SDB6</accession>
<evidence type="ECO:0000313" key="2">
    <source>
        <dbReference type="Proteomes" id="UP000799754"/>
    </source>
</evidence>